<keyword evidence="6 9" id="KW-1133">Transmembrane helix</keyword>
<evidence type="ECO:0000313" key="10">
    <source>
        <dbReference type="EMBL" id="OGZ27282.1"/>
    </source>
</evidence>
<reference evidence="10 11" key="1">
    <citation type="journal article" date="2016" name="Nat. Commun.">
        <title>Thousands of microbial genomes shed light on interconnected biogeochemical processes in an aquifer system.</title>
        <authorList>
            <person name="Anantharaman K."/>
            <person name="Brown C.T."/>
            <person name="Hug L.A."/>
            <person name="Sharon I."/>
            <person name="Castelle C.J."/>
            <person name="Probst A.J."/>
            <person name="Thomas B.C."/>
            <person name="Singh A."/>
            <person name="Wilkins M.J."/>
            <person name="Karaoz U."/>
            <person name="Brodie E.L."/>
            <person name="Williams K.H."/>
            <person name="Hubbard S.S."/>
            <person name="Banfield J.F."/>
        </authorList>
    </citation>
    <scope>NUCLEOTIDE SEQUENCE [LARGE SCALE GENOMIC DNA]</scope>
</reference>
<feature type="transmembrane region" description="Helical" evidence="9">
    <location>
        <begin position="51"/>
        <end position="71"/>
    </location>
</feature>
<evidence type="ECO:0000256" key="5">
    <source>
        <dbReference type="ARBA" id="ARBA00022927"/>
    </source>
</evidence>
<proteinExistence type="inferred from homology"/>
<keyword evidence="3 9" id="KW-0813">Transport</keyword>
<sequence>MENLTQISQIVVSVLLIAFVLLQQRGTALGSSFGGEGGGFYSTRRGIQQKIYWATIISAIIFIILAVSNLII</sequence>
<evidence type="ECO:0000256" key="2">
    <source>
        <dbReference type="ARBA" id="ARBA00008445"/>
    </source>
</evidence>
<keyword evidence="4 9" id="KW-0812">Transmembrane</keyword>
<dbReference type="GO" id="GO:0015450">
    <property type="term" value="F:protein-transporting ATPase activity"/>
    <property type="evidence" value="ECO:0007669"/>
    <property type="project" value="UniProtKB-UniRule"/>
</dbReference>
<dbReference type="GO" id="GO:0005886">
    <property type="term" value="C:plasma membrane"/>
    <property type="evidence" value="ECO:0007669"/>
    <property type="project" value="UniProtKB-SubCell"/>
</dbReference>
<comment type="similarity">
    <text evidence="2 9">Belongs to the SecG family.</text>
</comment>
<name>A0A1G2EP17_9BACT</name>
<comment type="subcellular location">
    <subcellularLocation>
        <location evidence="9">Cell membrane</location>
        <topology evidence="9">Multi-pass membrane protein</topology>
    </subcellularLocation>
    <subcellularLocation>
        <location evidence="1">Membrane</location>
        <topology evidence="1">Multi-pass membrane protein</topology>
    </subcellularLocation>
</comment>
<dbReference type="AlphaFoldDB" id="A0A1G2EP17"/>
<accession>A0A1G2EP17</accession>
<evidence type="ECO:0000256" key="6">
    <source>
        <dbReference type="ARBA" id="ARBA00022989"/>
    </source>
</evidence>
<gene>
    <name evidence="10" type="ORF">A2365_01040</name>
</gene>
<evidence type="ECO:0000256" key="4">
    <source>
        <dbReference type="ARBA" id="ARBA00022692"/>
    </source>
</evidence>
<dbReference type="Pfam" id="PF03840">
    <property type="entry name" value="SecG"/>
    <property type="match status" value="1"/>
</dbReference>
<dbReference type="InterPro" id="IPR004692">
    <property type="entry name" value="SecG"/>
</dbReference>
<comment type="caution">
    <text evidence="10">The sequence shown here is derived from an EMBL/GenBank/DDBJ whole genome shotgun (WGS) entry which is preliminary data.</text>
</comment>
<evidence type="ECO:0000256" key="3">
    <source>
        <dbReference type="ARBA" id="ARBA00022448"/>
    </source>
</evidence>
<keyword evidence="5 9" id="KW-0653">Protein transport</keyword>
<keyword evidence="7 9" id="KW-0811">Translocation</keyword>
<keyword evidence="8 9" id="KW-0472">Membrane</keyword>
<keyword evidence="9" id="KW-1003">Cell membrane</keyword>
<dbReference type="Proteomes" id="UP000177740">
    <property type="component" value="Unassembled WGS sequence"/>
</dbReference>
<feature type="transmembrane region" description="Helical" evidence="9">
    <location>
        <begin position="6"/>
        <end position="22"/>
    </location>
</feature>
<evidence type="ECO:0000256" key="9">
    <source>
        <dbReference type="RuleBase" id="RU365087"/>
    </source>
</evidence>
<evidence type="ECO:0000256" key="7">
    <source>
        <dbReference type="ARBA" id="ARBA00023010"/>
    </source>
</evidence>
<protein>
    <recommendedName>
        <fullName evidence="9">Protein-export membrane protein SecG</fullName>
    </recommendedName>
</protein>
<dbReference type="NCBIfam" id="TIGR00810">
    <property type="entry name" value="secG"/>
    <property type="match status" value="1"/>
</dbReference>
<organism evidence="10 11">
    <name type="scientific">Candidatus Nealsonbacteria bacterium RIFOXYB1_FULL_40_15</name>
    <dbReference type="NCBI Taxonomy" id="1801677"/>
    <lineage>
        <taxon>Bacteria</taxon>
        <taxon>Candidatus Nealsoniibacteriota</taxon>
    </lineage>
</organism>
<evidence type="ECO:0000313" key="11">
    <source>
        <dbReference type="Proteomes" id="UP000177740"/>
    </source>
</evidence>
<dbReference type="EMBL" id="MHMM01000008">
    <property type="protein sequence ID" value="OGZ27282.1"/>
    <property type="molecule type" value="Genomic_DNA"/>
</dbReference>
<comment type="function">
    <text evidence="9">Involved in protein export. Participates in an early event of protein translocation.</text>
</comment>
<evidence type="ECO:0000256" key="1">
    <source>
        <dbReference type="ARBA" id="ARBA00004141"/>
    </source>
</evidence>
<evidence type="ECO:0000256" key="8">
    <source>
        <dbReference type="ARBA" id="ARBA00023136"/>
    </source>
</evidence>
<dbReference type="GO" id="GO:0009306">
    <property type="term" value="P:protein secretion"/>
    <property type="evidence" value="ECO:0007669"/>
    <property type="project" value="UniProtKB-UniRule"/>
</dbReference>
<dbReference type="STRING" id="1801677.A2365_01040"/>